<dbReference type="EMBL" id="AWXU01000040">
    <property type="protein sequence ID" value="KFN49191.1"/>
    <property type="molecule type" value="Genomic_DNA"/>
</dbReference>
<evidence type="ECO:0000313" key="1">
    <source>
        <dbReference type="EMBL" id="KFN49191.1"/>
    </source>
</evidence>
<dbReference type="RefSeq" id="WP_051239998.1">
    <property type="nucleotide sequence ID" value="NZ_AUFF01000008.1"/>
</dbReference>
<comment type="caution">
    <text evidence="1">The sequence shown here is derived from an EMBL/GenBank/DDBJ whole genome shotgun (WGS) entry which is preliminary data.</text>
</comment>
<dbReference type="InterPro" id="IPR012292">
    <property type="entry name" value="Globin/Proto"/>
</dbReference>
<reference evidence="1 2" key="1">
    <citation type="submission" date="2013-09" db="EMBL/GenBank/DDBJ databases">
        <title>Genome sequencing of Arenimonas composti.</title>
        <authorList>
            <person name="Chen F."/>
            <person name="Wang G."/>
        </authorList>
    </citation>
    <scope>NUCLEOTIDE SEQUENCE [LARGE SCALE GENOMIC DNA]</scope>
    <source>
        <strain evidence="1 2">TR7-09</strain>
    </source>
</reference>
<dbReference type="eggNOG" id="COG2346">
    <property type="taxonomic scope" value="Bacteria"/>
</dbReference>
<dbReference type="InterPro" id="IPR009050">
    <property type="entry name" value="Globin-like_sf"/>
</dbReference>
<dbReference type="GO" id="GO:0019825">
    <property type="term" value="F:oxygen binding"/>
    <property type="evidence" value="ECO:0007669"/>
    <property type="project" value="InterPro"/>
</dbReference>
<dbReference type="STRING" id="1121013.GCA_000426365_02441"/>
<dbReference type="Proteomes" id="UP000029391">
    <property type="component" value="Unassembled WGS sequence"/>
</dbReference>
<dbReference type="AlphaFoldDB" id="A0A091BBQ9"/>
<gene>
    <name evidence="1" type="ORF">P873_12100</name>
</gene>
<proteinExistence type="predicted"/>
<name>A0A091BBQ9_9GAMM</name>
<evidence type="ECO:0008006" key="3">
    <source>
        <dbReference type="Google" id="ProtNLM"/>
    </source>
</evidence>
<organism evidence="1 2">
    <name type="scientific">Arenimonas composti TR7-09 = DSM 18010</name>
    <dbReference type="NCBI Taxonomy" id="1121013"/>
    <lineage>
        <taxon>Bacteria</taxon>
        <taxon>Pseudomonadati</taxon>
        <taxon>Pseudomonadota</taxon>
        <taxon>Gammaproteobacteria</taxon>
        <taxon>Lysobacterales</taxon>
        <taxon>Lysobacteraceae</taxon>
        <taxon>Arenimonas</taxon>
    </lineage>
</organism>
<keyword evidence="2" id="KW-1185">Reference proteome</keyword>
<dbReference type="OrthoDB" id="25954at2"/>
<dbReference type="SUPFAM" id="SSF46458">
    <property type="entry name" value="Globin-like"/>
    <property type="match status" value="1"/>
</dbReference>
<dbReference type="Gene3D" id="1.10.490.10">
    <property type="entry name" value="Globins"/>
    <property type="match status" value="1"/>
</dbReference>
<dbReference type="GO" id="GO:0020037">
    <property type="term" value="F:heme binding"/>
    <property type="evidence" value="ECO:0007669"/>
    <property type="project" value="InterPro"/>
</dbReference>
<accession>A0A091BBQ9</accession>
<sequence>MGPSADHIAKTDPPTLDEAAIAALVDAFYARIRRHPELGPIFEAAVHDWPAHLRLLTAFWSSVMLGTRSYRGNPMAVHRGVAGIHAGLFAPWLELWRQTARERLGPDDAERIIGHAERIGESLKMGLGMARTKELGLRIVGQG</sequence>
<evidence type="ECO:0000313" key="2">
    <source>
        <dbReference type="Proteomes" id="UP000029391"/>
    </source>
</evidence>
<dbReference type="CDD" id="cd08916">
    <property type="entry name" value="TrHb3_P"/>
    <property type="match status" value="1"/>
</dbReference>
<protein>
    <recommendedName>
        <fullName evidence="3">Preprotein translocase subunit TatC</fullName>
    </recommendedName>
</protein>